<dbReference type="Proteomes" id="UP000830375">
    <property type="component" value="Unassembled WGS sequence"/>
</dbReference>
<evidence type="ECO:0000313" key="2">
    <source>
        <dbReference type="Proteomes" id="UP000830375"/>
    </source>
</evidence>
<organism evidence="1 2">
    <name type="scientific">Labeo rohita</name>
    <name type="common">Indian major carp</name>
    <name type="synonym">Cyprinus rohita</name>
    <dbReference type="NCBI Taxonomy" id="84645"/>
    <lineage>
        <taxon>Eukaryota</taxon>
        <taxon>Metazoa</taxon>
        <taxon>Chordata</taxon>
        <taxon>Craniata</taxon>
        <taxon>Vertebrata</taxon>
        <taxon>Euteleostomi</taxon>
        <taxon>Actinopterygii</taxon>
        <taxon>Neopterygii</taxon>
        <taxon>Teleostei</taxon>
        <taxon>Ostariophysi</taxon>
        <taxon>Cypriniformes</taxon>
        <taxon>Cyprinidae</taxon>
        <taxon>Labeoninae</taxon>
        <taxon>Labeonini</taxon>
        <taxon>Labeo</taxon>
    </lineage>
</organism>
<proteinExistence type="predicted"/>
<comment type="caution">
    <text evidence="1">The sequence shown here is derived from an EMBL/GenBank/DDBJ whole genome shotgun (WGS) entry which is preliminary data.</text>
</comment>
<name>A0ABQ8LB10_LABRO</name>
<dbReference type="GO" id="GO:0016787">
    <property type="term" value="F:hydrolase activity"/>
    <property type="evidence" value="ECO:0007669"/>
    <property type="project" value="UniProtKB-KW"/>
</dbReference>
<keyword evidence="1" id="KW-0378">Hydrolase</keyword>
<accession>A0ABQ8LB10</accession>
<gene>
    <name evidence="1" type="ORF">H4Q32_027094</name>
</gene>
<protein>
    <submittedName>
        <fullName evidence="1">Unsaturated glucuronyl hydrolase</fullName>
    </submittedName>
</protein>
<evidence type="ECO:0000313" key="1">
    <source>
        <dbReference type="EMBL" id="KAI2647920.1"/>
    </source>
</evidence>
<sequence length="143" mass="16436">MCNCCGGFGRSLVLRREGAVHWEHRVKTFEQNEDVYTFLILPKYSIFFIYYSPSEAAEDTYMFLRRQNIFKFQKVSPSALDASFFLLRHRWAFEPCVVVACGSLGCPRCGGMDLGVVQSLLETVRVHRSAEGTRSFWDLGDFI</sequence>
<dbReference type="EMBL" id="JACTAM010000070">
    <property type="protein sequence ID" value="KAI2647920.1"/>
    <property type="molecule type" value="Genomic_DNA"/>
</dbReference>
<reference evidence="1 2" key="1">
    <citation type="submission" date="2022-01" db="EMBL/GenBank/DDBJ databases">
        <title>A high-quality chromosome-level genome assembly of rohu carp, Labeo rohita.</title>
        <authorList>
            <person name="Arick M.A. II"/>
            <person name="Hsu C.-Y."/>
            <person name="Magbanua Z."/>
            <person name="Pechanova O."/>
            <person name="Grover C."/>
            <person name="Miller E."/>
            <person name="Thrash A."/>
            <person name="Ezzel L."/>
            <person name="Alam S."/>
            <person name="Benzie J."/>
            <person name="Hamilton M."/>
            <person name="Karsi A."/>
            <person name="Lawrence M.L."/>
            <person name="Peterson D.G."/>
        </authorList>
    </citation>
    <scope>NUCLEOTIDE SEQUENCE [LARGE SCALE GENOMIC DNA]</scope>
    <source>
        <strain evidence="2">BAU-BD-2019</strain>
        <tissue evidence="1">Blood</tissue>
    </source>
</reference>
<keyword evidence="2" id="KW-1185">Reference proteome</keyword>